<reference evidence="5 6" key="1">
    <citation type="journal article" date="2019" name="Int. J. Syst. Evol. Microbiol.">
        <title>The Global Catalogue of Microorganisms (GCM) 10K type strain sequencing project: providing services to taxonomists for standard genome sequencing and annotation.</title>
        <authorList>
            <consortium name="The Broad Institute Genomics Platform"/>
            <consortium name="The Broad Institute Genome Sequencing Center for Infectious Disease"/>
            <person name="Wu L."/>
            <person name="Ma J."/>
        </authorList>
    </citation>
    <scope>NUCLEOTIDE SEQUENCE [LARGE SCALE GENOMIC DNA]</scope>
    <source>
        <strain evidence="5 6">JCM 16231</strain>
    </source>
</reference>
<dbReference type="Gene3D" id="3.40.50.300">
    <property type="entry name" value="P-loop containing nucleotide triphosphate hydrolases"/>
    <property type="match status" value="1"/>
</dbReference>
<dbReference type="InterPro" id="IPR027417">
    <property type="entry name" value="P-loop_NTPase"/>
</dbReference>
<dbReference type="PROSITE" id="PS50893">
    <property type="entry name" value="ABC_TRANSPORTER_2"/>
    <property type="match status" value="1"/>
</dbReference>
<dbReference type="InterPro" id="IPR008995">
    <property type="entry name" value="Mo/tungstate-bd_C_term_dom"/>
</dbReference>
<protein>
    <submittedName>
        <fullName evidence="5">ABC transporter ATP-binding protein</fullName>
    </submittedName>
</protein>
<name>A0ABN1K0B3_9FLAO</name>
<dbReference type="Proteomes" id="UP001500185">
    <property type="component" value="Unassembled WGS sequence"/>
</dbReference>
<organism evidence="5 6">
    <name type="scientific">Psychroflexus lacisalsi</name>
    <dbReference type="NCBI Taxonomy" id="503928"/>
    <lineage>
        <taxon>Bacteria</taxon>
        <taxon>Pseudomonadati</taxon>
        <taxon>Bacteroidota</taxon>
        <taxon>Flavobacteriia</taxon>
        <taxon>Flavobacteriales</taxon>
        <taxon>Flavobacteriaceae</taxon>
        <taxon>Psychroflexus</taxon>
    </lineage>
</organism>
<comment type="caution">
    <text evidence="5">The sequence shown here is derived from an EMBL/GenBank/DDBJ whole genome shotgun (WGS) entry which is preliminary data.</text>
</comment>
<accession>A0ABN1K0B3</accession>
<dbReference type="InterPro" id="IPR003439">
    <property type="entry name" value="ABC_transporter-like_ATP-bd"/>
</dbReference>
<evidence type="ECO:0000313" key="6">
    <source>
        <dbReference type="Proteomes" id="UP001500185"/>
    </source>
</evidence>
<keyword evidence="2" id="KW-0547">Nucleotide-binding</keyword>
<dbReference type="Pfam" id="PF00005">
    <property type="entry name" value="ABC_tran"/>
    <property type="match status" value="1"/>
</dbReference>
<dbReference type="PROSITE" id="PS00211">
    <property type="entry name" value="ABC_TRANSPORTER_1"/>
    <property type="match status" value="1"/>
</dbReference>
<dbReference type="InterPro" id="IPR003593">
    <property type="entry name" value="AAA+_ATPase"/>
</dbReference>
<keyword evidence="1" id="KW-0813">Transport</keyword>
<gene>
    <name evidence="5" type="ORF">GCM10009433_00720</name>
</gene>
<dbReference type="SUPFAM" id="SSF52540">
    <property type="entry name" value="P-loop containing nucleoside triphosphate hydrolases"/>
    <property type="match status" value="1"/>
</dbReference>
<dbReference type="InterPro" id="IPR050093">
    <property type="entry name" value="ABC_SmlMolc_Importer"/>
</dbReference>
<evidence type="ECO:0000256" key="2">
    <source>
        <dbReference type="ARBA" id="ARBA00022741"/>
    </source>
</evidence>
<dbReference type="InterPro" id="IPR017871">
    <property type="entry name" value="ABC_transporter-like_CS"/>
</dbReference>
<dbReference type="EMBL" id="BAAAGG010000001">
    <property type="protein sequence ID" value="GAA0751090.1"/>
    <property type="molecule type" value="Genomic_DNA"/>
</dbReference>
<dbReference type="GO" id="GO:0005524">
    <property type="term" value="F:ATP binding"/>
    <property type="evidence" value="ECO:0007669"/>
    <property type="project" value="UniProtKB-KW"/>
</dbReference>
<evidence type="ECO:0000256" key="3">
    <source>
        <dbReference type="ARBA" id="ARBA00022840"/>
    </source>
</evidence>
<dbReference type="SUPFAM" id="SSF50331">
    <property type="entry name" value="MOP-like"/>
    <property type="match status" value="1"/>
</dbReference>
<feature type="domain" description="ABC transporter" evidence="4">
    <location>
        <begin position="2"/>
        <end position="234"/>
    </location>
</feature>
<dbReference type="PANTHER" id="PTHR42781:SF4">
    <property type="entry name" value="SPERMIDINE_PUTRESCINE IMPORT ATP-BINDING PROTEIN POTA"/>
    <property type="match status" value="1"/>
</dbReference>
<dbReference type="PANTHER" id="PTHR42781">
    <property type="entry name" value="SPERMIDINE/PUTRESCINE IMPORT ATP-BINDING PROTEIN POTA"/>
    <property type="match status" value="1"/>
</dbReference>
<dbReference type="RefSeq" id="WP_224455358.1">
    <property type="nucleotide sequence ID" value="NZ_BAAAGG010000001.1"/>
</dbReference>
<keyword evidence="6" id="KW-1185">Reference proteome</keyword>
<evidence type="ECO:0000313" key="5">
    <source>
        <dbReference type="EMBL" id="GAA0751090.1"/>
    </source>
</evidence>
<proteinExistence type="predicted"/>
<evidence type="ECO:0000259" key="4">
    <source>
        <dbReference type="PROSITE" id="PS50893"/>
    </source>
</evidence>
<evidence type="ECO:0000256" key="1">
    <source>
        <dbReference type="ARBA" id="ARBA00022448"/>
    </source>
</evidence>
<sequence>MLTVSNLTYLHENDKGVLNINFELKKGDHLALIGESGCGKSTLIKTVYGLFDLDKGSIKWRKEEILGPAYNLVPGYKRFKHLSQEFDLMPFTTSEENIQKFLSRETPEENQRRSDELIALFDLDEVKHQKVKTLSGGQKQRVAIAQALAKPPELILLDEPFSHIDQFLKHRLRRRLFKFLKKEEITCIFATHDADDVLPFSDFTMVLKDGKSLDFRTTQQVYSKPKNEYCASLFGDVNVIDTCEFNLELADDKVIIFPHEIRVGTTSKYQGRVTSSYFKGSHYLIEIDFNSKSIFATSTEDFKINDNVNFDFDWDKIKNRLN</sequence>
<dbReference type="SMART" id="SM00382">
    <property type="entry name" value="AAA"/>
    <property type="match status" value="1"/>
</dbReference>
<keyword evidence="3 5" id="KW-0067">ATP-binding</keyword>